<organism evidence="8 9">
    <name type="scientific">Athelia psychrophila</name>
    <dbReference type="NCBI Taxonomy" id="1759441"/>
    <lineage>
        <taxon>Eukaryota</taxon>
        <taxon>Fungi</taxon>
        <taxon>Dikarya</taxon>
        <taxon>Basidiomycota</taxon>
        <taxon>Agaricomycotina</taxon>
        <taxon>Agaricomycetes</taxon>
        <taxon>Agaricomycetidae</taxon>
        <taxon>Atheliales</taxon>
        <taxon>Atheliaceae</taxon>
        <taxon>Athelia</taxon>
    </lineage>
</organism>
<evidence type="ECO:0000313" key="9">
    <source>
        <dbReference type="Proteomes" id="UP000076532"/>
    </source>
</evidence>
<name>A0A167XF98_9AGAM</name>
<reference evidence="8 9" key="1">
    <citation type="journal article" date="2016" name="Mol. Biol. Evol.">
        <title>Comparative Genomics of Early-Diverging Mushroom-Forming Fungi Provides Insights into the Origins of Lignocellulose Decay Capabilities.</title>
        <authorList>
            <person name="Nagy L.G."/>
            <person name="Riley R."/>
            <person name="Tritt A."/>
            <person name="Adam C."/>
            <person name="Daum C."/>
            <person name="Floudas D."/>
            <person name="Sun H."/>
            <person name="Yadav J.S."/>
            <person name="Pangilinan J."/>
            <person name="Larsson K.H."/>
            <person name="Matsuura K."/>
            <person name="Barry K."/>
            <person name="Labutti K."/>
            <person name="Kuo R."/>
            <person name="Ohm R.A."/>
            <person name="Bhattacharya S.S."/>
            <person name="Shirouzu T."/>
            <person name="Yoshinaga Y."/>
            <person name="Martin F.M."/>
            <person name="Grigoriev I.V."/>
            <person name="Hibbett D.S."/>
        </authorList>
    </citation>
    <scope>NUCLEOTIDE SEQUENCE [LARGE SCALE GENOMIC DNA]</scope>
    <source>
        <strain evidence="8 9">CBS 109695</strain>
    </source>
</reference>
<dbReference type="InterPro" id="IPR030700">
    <property type="entry name" value="N-end_Aminoacyl_Trfase"/>
</dbReference>
<dbReference type="GO" id="GO:0005737">
    <property type="term" value="C:cytoplasm"/>
    <property type="evidence" value="ECO:0007669"/>
    <property type="project" value="TreeGrafter"/>
</dbReference>
<protein>
    <recommendedName>
        <fullName evidence="5">Arginyl-tRNA--protein transferase 1</fullName>
        <shortName evidence="5">Arginyltransferase 1</shortName>
        <shortName evidence="5">R-transferase 1</shortName>
        <ecNumber evidence="5">2.3.2.8</ecNumber>
    </recommendedName>
    <alternativeName>
        <fullName evidence="5">Arginine-tRNA--protein transferase 1</fullName>
    </alternativeName>
</protein>
<dbReference type="Pfam" id="PF04376">
    <property type="entry name" value="ATE_N"/>
    <property type="match status" value="1"/>
</dbReference>
<dbReference type="EC" id="2.3.2.8" evidence="5"/>
<dbReference type="InterPro" id="IPR007472">
    <property type="entry name" value="N-end_Aminoacyl_Trfase_C"/>
</dbReference>
<evidence type="ECO:0000256" key="1">
    <source>
        <dbReference type="ARBA" id="ARBA00009991"/>
    </source>
</evidence>
<feature type="domain" description="N-end aminoacyl transferase N-terminal" evidence="6">
    <location>
        <begin position="16"/>
        <end position="94"/>
    </location>
</feature>
<dbReference type="EMBL" id="KV417760">
    <property type="protein sequence ID" value="KZP07151.1"/>
    <property type="molecule type" value="Genomic_DNA"/>
</dbReference>
<evidence type="ECO:0000256" key="2">
    <source>
        <dbReference type="ARBA" id="ARBA00022679"/>
    </source>
</evidence>
<dbReference type="GO" id="GO:0004057">
    <property type="term" value="F:arginyl-tRNA--protein transferase activity"/>
    <property type="evidence" value="ECO:0007669"/>
    <property type="project" value="UniProtKB-EC"/>
</dbReference>
<gene>
    <name evidence="8" type="ORF">FIBSPDRAFT_1053153</name>
</gene>
<dbReference type="InterPro" id="IPR017137">
    <property type="entry name" value="Arg-tRNA-P_Trfase_1_euk"/>
</dbReference>
<keyword evidence="4 5" id="KW-0012">Acyltransferase</keyword>
<dbReference type="PANTHER" id="PTHR21367">
    <property type="entry name" value="ARGININE-TRNA-PROTEIN TRANSFERASE 1"/>
    <property type="match status" value="1"/>
</dbReference>
<comment type="similarity">
    <text evidence="1 5">Belongs to the R-transferase family.</text>
</comment>
<dbReference type="STRING" id="436010.A0A167XF98"/>
<evidence type="ECO:0000256" key="3">
    <source>
        <dbReference type="ARBA" id="ARBA00022786"/>
    </source>
</evidence>
<evidence type="ECO:0000259" key="6">
    <source>
        <dbReference type="Pfam" id="PF04376"/>
    </source>
</evidence>
<dbReference type="Proteomes" id="UP000076532">
    <property type="component" value="Unassembled WGS sequence"/>
</dbReference>
<dbReference type="AlphaFoldDB" id="A0A167XF98"/>
<dbReference type="Pfam" id="PF04377">
    <property type="entry name" value="ATE_C"/>
    <property type="match status" value="1"/>
</dbReference>
<comment type="catalytic activity">
    <reaction evidence="5">
        <text>an N-terminal L-alpha-aminoacyl-[protein] + L-arginyl-tRNA(Arg) = an N-terminal L-arginyl-L-aminoacyl-[protein] + tRNA(Arg) + H(+)</text>
        <dbReference type="Rhea" id="RHEA:10208"/>
        <dbReference type="Rhea" id="RHEA-COMP:9658"/>
        <dbReference type="Rhea" id="RHEA-COMP:9673"/>
        <dbReference type="Rhea" id="RHEA-COMP:10636"/>
        <dbReference type="Rhea" id="RHEA-COMP:10638"/>
        <dbReference type="ChEBI" id="CHEBI:15378"/>
        <dbReference type="ChEBI" id="CHEBI:78442"/>
        <dbReference type="ChEBI" id="CHEBI:78513"/>
        <dbReference type="ChEBI" id="CHEBI:78597"/>
        <dbReference type="ChEBI" id="CHEBI:83562"/>
        <dbReference type="EC" id="2.3.2.8"/>
    </reaction>
</comment>
<evidence type="ECO:0000259" key="7">
    <source>
        <dbReference type="Pfam" id="PF04377"/>
    </source>
</evidence>
<keyword evidence="3 5" id="KW-0833">Ubl conjugation pathway</keyword>
<keyword evidence="9" id="KW-1185">Reference proteome</keyword>
<dbReference type="OrthoDB" id="74183at2759"/>
<feature type="domain" description="N-end rule aminoacyl transferase C-terminal" evidence="7">
    <location>
        <begin position="160"/>
        <end position="304"/>
    </location>
</feature>
<keyword evidence="2 5" id="KW-0808">Transferase</keyword>
<dbReference type="InterPro" id="IPR007471">
    <property type="entry name" value="N-end_Aminoacyl_Trfase_N"/>
</dbReference>
<proteinExistence type="inferred from homology"/>
<evidence type="ECO:0000313" key="8">
    <source>
        <dbReference type="EMBL" id="KZP07151.1"/>
    </source>
</evidence>
<dbReference type="PIRSF" id="PIRSF037207">
    <property type="entry name" value="ATE1_euk"/>
    <property type="match status" value="1"/>
</dbReference>
<dbReference type="PANTHER" id="PTHR21367:SF1">
    <property type="entry name" value="ARGINYL-TRNA--PROTEIN TRANSFERASE 1"/>
    <property type="match status" value="1"/>
</dbReference>
<accession>A0A167XF98</accession>
<evidence type="ECO:0000256" key="4">
    <source>
        <dbReference type="ARBA" id="ARBA00023315"/>
    </source>
</evidence>
<comment type="function">
    <text evidence="5">Involved in the post-translational conjugation of arginine to the N-terminal aspartate or glutamate of a protein. This arginylation is required for degradation of the protein via the ubiquitin pathway.</text>
</comment>
<evidence type="ECO:0000256" key="5">
    <source>
        <dbReference type="PIRNR" id="PIRNR037207"/>
    </source>
</evidence>
<sequence length="409" mass="45766">MSSASSIITPLGPSESTCGYCGLPGVRSTAQSNLSSATLSASRLSCQAYQEMIDRGWRRSGTYCYKPDLKHQCCPNYTIKLDAAAFEASKSHRKLLSRWNRFILGDMAGKAPHGSGNSSGSSPFSLQQSIHAPERAFLPSPAQPSHTFEIILEPSTFTPEKFELFEKYQTDIHHDESNSQTGFKRFLVDSPLQSAPIPYLRSDPPRHLPRNYGSYHQLYRLDGQLIAVGVLDILPNCVSSVYFMYDKTWEKHSLGKLSALREVCLAKEMQEAGAPDMSALYMGFYIHSCPKMRYKGEYSPSYLADPEDYTWHPLDVCSKLLDKHRYACFSHPEHSIEGPPVLIHEPAPHPTVDRLMGVLVIESIKRGTMNVAPVVVSKKWLRSEFREEVYSCVAGLGLKLANEMILYTG</sequence>